<evidence type="ECO:0000313" key="1">
    <source>
        <dbReference type="EMBL" id="MCP2732001.1"/>
    </source>
</evidence>
<dbReference type="AlphaFoldDB" id="A0AAE3KQM4"/>
<dbReference type="RefSeq" id="WP_254014730.1">
    <property type="nucleotide sequence ID" value="NZ_JAMZMM010000450.1"/>
</dbReference>
<organism evidence="1 2">
    <name type="scientific">Limnofasciculus baicalensis BBK-W-15</name>
    <dbReference type="NCBI Taxonomy" id="2699891"/>
    <lineage>
        <taxon>Bacteria</taxon>
        <taxon>Bacillati</taxon>
        <taxon>Cyanobacteriota</taxon>
        <taxon>Cyanophyceae</taxon>
        <taxon>Coleofasciculales</taxon>
        <taxon>Coleofasciculaceae</taxon>
        <taxon>Limnofasciculus</taxon>
        <taxon>Limnofasciculus baicalensis</taxon>
    </lineage>
</organism>
<dbReference type="Proteomes" id="UP001204953">
    <property type="component" value="Unassembled WGS sequence"/>
</dbReference>
<accession>A0AAE3KQM4</accession>
<comment type="caution">
    <text evidence="1">The sequence shown here is derived from an EMBL/GenBank/DDBJ whole genome shotgun (WGS) entry which is preliminary data.</text>
</comment>
<dbReference type="Gene3D" id="6.10.10.120">
    <property type="entry name" value="Antitoxin ParD1-like"/>
    <property type="match status" value="1"/>
</dbReference>
<protein>
    <submittedName>
        <fullName evidence="1">Type II toxin-antitoxin system ParD family antitoxin</fullName>
    </submittedName>
</protein>
<proteinExistence type="predicted"/>
<dbReference type="Pfam" id="PF03693">
    <property type="entry name" value="ParD_antitoxin"/>
    <property type="match status" value="1"/>
</dbReference>
<name>A0AAE3KQM4_9CYAN</name>
<gene>
    <name evidence="1" type="ORF">NJ959_26570</name>
</gene>
<dbReference type="InterPro" id="IPR038296">
    <property type="entry name" value="ParD_sf"/>
</dbReference>
<dbReference type="NCBIfam" id="TIGR02606">
    <property type="entry name" value="antidote_CC2985"/>
    <property type="match status" value="1"/>
</dbReference>
<dbReference type="PANTHER" id="PTHR36582:SF2">
    <property type="entry name" value="ANTITOXIN PARD"/>
    <property type="match status" value="1"/>
</dbReference>
<dbReference type="PANTHER" id="PTHR36582">
    <property type="entry name" value="ANTITOXIN PARD"/>
    <property type="match status" value="1"/>
</dbReference>
<sequence length="123" mass="14382">MMNVHLTPELEDFIASQVKSGKYASAEEIMAAGIRLLRAWEQSYKVQLEVLRREIEREQQSSEGRKNINYEVFFAQLQNTIEAEITYKKDWSPGFLEEVIGGWAGEPLERAEQGEFERREVWL</sequence>
<evidence type="ECO:0000313" key="2">
    <source>
        <dbReference type="Proteomes" id="UP001204953"/>
    </source>
</evidence>
<dbReference type="InterPro" id="IPR022789">
    <property type="entry name" value="ParD"/>
</dbReference>
<keyword evidence="2" id="KW-1185">Reference proteome</keyword>
<reference evidence="1" key="1">
    <citation type="submission" date="2022-06" db="EMBL/GenBank/DDBJ databases">
        <title>New cyanobacteria of genus Symplocastrum in benthos of Lake Baikal.</title>
        <authorList>
            <person name="Sorokovikova E."/>
            <person name="Tikhonova I."/>
            <person name="Krasnopeev A."/>
            <person name="Evseev P."/>
            <person name="Gladkikh A."/>
            <person name="Belykh O."/>
        </authorList>
    </citation>
    <scope>NUCLEOTIDE SEQUENCE</scope>
    <source>
        <strain evidence="1">BBK-W-15</strain>
    </source>
</reference>
<dbReference type="EMBL" id="JAMZMM010000450">
    <property type="protein sequence ID" value="MCP2732001.1"/>
    <property type="molecule type" value="Genomic_DNA"/>
</dbReference>